<reference evidence="1 2" key="1">
    <citation type="submission" date="2014-08" db="EMBL/GenBank/DDBJ databases">
        <authorList>
            <person name="Wibberg D."/>
        </authorList>
    </citation>
    <scope>NUCLEOTIDE SEQUENCE [LARGE SCALE GENOMIC DNA]</scope>
    <source>
        <strain evidence="2">ING2-E5B</strain>
    </source>
</reference>
<dbReference type="STRING" id="1562970.ING2E5B_1500"/>
<organism evidence="1 2">
    <name type="scientific">Fermentimonas caenicola</name>
    <dbReference type="NCBI Taxonomy" id="1562970"/>
    <lineage>
        <taxon>Bacteria</taxon>
        <taxon>Pseudomonadati</taxon>
        <taxon>Bacteroidota</taxon>
        <taxon>Bacteroidia</taxon>
        <taxon>Bacteroidales</taxon>
        <taxon>Dysgonomonadaceae</taxon>
        <taxon>Fermentimonas</taxon>
    </lineage>
</organism>
<sequence>MKENYNRNILLRCIVCGDTDLDCVENELSVKCNRCGKEYPGGYDELVELNQPYIDDEILRMKTEIEKDAQKALDDSFNKIFKGSKNFKIK</sequence>
<dbReference type="OrthoDB" id="7597037at2"/>
<name>A0A098C1F3_9BACT</name>
<keyword evidence="2" id="KW-1185">Reference proteome</keyword>
<gene>
    <name evidence="1" type="ORF">ING2E5B_1500</name>
</gene>
<dbReference type="AlphaFoldDB" id="A0A098C1F3"/>
<evidence type="ECO:0000313" key="2">
    <source>
        <dbReference type="Proteomes" id="UP000032417"/>
    </source>
</evidence>
<dbReference type="EMBL" id="LN515532">
    <property type="protein sequence ID" value="CEA16248.1"/>
    <property type="molecule type" value="Genomic_DNA"/>
</dbReference>
<proteinExistence type="predicted"/>
<dbReference type="KEGG" id="pbt:ING2E5B_1500"/>
<dbReference type="Proteomes" id="UP000032417">
    <property type="component" value="Chromosome 1"/>
</dbReference>
<accession>A0A098C1F3</accession>
<protein>
    <submittedName>
        <fullName evidence="1">Uncharacterized protein</fullName>
    </submittedName>
</protein>
<evidence type="ECO:0000313" key="1">
    <source>
        <dbReference type="EMBL" id="CEA16248.1"/>
    </source>
</evidence>
<dbReference type="HOGENOM" id="CLU_179326_0_0_10"/>